<dbReference type="PANTHER" id="PTHR22576">
    <property type="entry name" value="MUCOSA ASSOCIATED LYMPHOID TISSUE LYMPHOMA TRANSLOCATION PROTEIN 1/PARACASPASE"/>
    <property type="match status" value="1"/>
</dbReference>
<dbReference type="EMBL" id="JACORU010000001">
    <property type="protein sequence ID" value="MBC5764052.1"/>
    <property type="molecule type" value="Genomic_DNA"/>
</dbReference>
<comment type="similarity">
    <text evidence="1">Belongs to the peptidase C14A family.</text>
</comment>
<dbReference type="Pfam" id="PF00656">
    <property type="entry name" value="Peptidase_C14"/>
    <property type="match status" value="1"/>
</dbReference>
<sequence length="505" mass="54994">MHIPPLPRLLVAGVLCVCCARAQAPEDLRLALVIGNAAYTDAPPLANPRNDAGAMADTLRGLGFDVELLQDADRDQMTAAIGRTAQRLQGKRGVGMLYYAGHGLQLDWRNYMVPTDARLATAADVPARAVDVATVLDAFRRASNRMNIVVLDACRDNPFAQAASGKGLAQLDAPPGTLLAYATAPGNVASDGDGRHGLYTQHLLQELVKPQSRIEDVFKRTRYAVRRASGGSQVPWEVTSLEEDFMFNAGTIAAVPQPDARAREQAYAREAAEWARVKSQPTIETLYNFLSMFPTGSFNEIARLKLDELQAPKVQAQAAADGTRESEFMTRWRDGDRYEVVTRDGLNGAEMSRSTYEIRELPGGEFRTVTLAGAAYDVRLLRSGHIIQDRLGTYDPPIPAIPGSAFIVGNRAAGRSVVSEPGSRIPIDFTARIVGRETIDTAFGPLQTYRVESAALSETGVRVNSTSWYDPAWGQAVRTRTEVRQRGTGAPDIRVRDVVARSRKG</sequence>
<dbReference type="InterPro" id="IPR052039">
    <property type="entry name" value="Caspase-related_regulators"/>
</dbReference>
<evidence type="ECO:0000259" key="2">
    <source>
        <dbReference type="PROSITE" id="PS50208"/>
    </source>
</evidence>
<dbReference type="SUPFAM" id="SSF52129">
    <property type="entry name" value="Caspase-like"/>
    <property type="match status" value="1"/>
</dbReference>
<dbReference type="PANTHER" id="PTHR22576:SF37">
    <property type="entry name" value="MUCOSA-ASSOCIATED LYMPHOID TISSUE LYMPHOMA TRANSLOCATION PROTEIN 1"/>
    <property type="match status" value="1"/>
</dbReference>
<dbReference type="Gene3D" id="3.40.50.1460">
    <property type="match status" value="1"/>
</dbReference>
<dbReference type="PROSITE" id="PS50208">
    <property type="entry name" value="CASPASE_P20"/>
    <property type="match status" value="1"/>
</dbReference>
<proteinExistence type="inferred from homology"/>
<dbReference type="InterPro" id="IPR011600">
    <property type="entry name" value="Pept_C14_caspase"/>
</dbReference>
<organism evidence="3 4">
    <name type="scientific">Ramlibacter albus</name>
    <dbReference type="NCBI Taxonomy" id="2079448"/>
    <lineage>
        <taxon>Bacteria</taxon>
        <taxon>Pseudomonadati</taxon>
        <taxon>Pseudomonadota</taxon>
        <taxon>Betaproteobacteria</taxon>
        <taxon>Burkholderiales</taxon>
        <taxon>Comamonadaceae</taxon>
        <taxon>Ramlibacter</taxon>
    </lineage>
</organism>
<accession>A0A923M4I2</accession>
<evidence type="ECO:0000313" key="4">
    <source>
        <dbReference type="Proteomes" id="UP000596827"/>
    </source>
</evidence>
<evidence type="ECO:0000256" key="1">
    <source>
        <dbReference type="ARBA" id="ARBA00010134"/>
    </source>
</evidence>
<gene>
    <name evidence="3" type="ORF">H8R02_06290</name>
</gene>
<comment type="caution">
    <text evidence="3">The sequence shown here is derived from an EMBL/GenBank/DDBJ whole genome shotgun (WGS) entry which is preliminary data.</text>
</comment>
<reference evidence="3" key="1">
    <citation type="submission" date="2020-08" db="EMBL/GenBank/DDBJ databases">
        <title>Ramlibacter sp. GTP1 16S ribosomal RNA gene genome sequencing and assembly.</title>
        <authorList>
            <person name="Kang M."/>
        </authorList>
    </citation>
    <scope>NUCLEOTIDE SEQUENCE</scope>
    <source>
        <strain evidence="3">GTP1</strain>
    </source>
</reference>
<name>A0A923M4I2_9BURK</name>
<dbReference type="AlphaFoldDB" id="A0A923M4I2"/>
<protein>
    <submittedName>
        <fullName evidence="3">Caspase family protein</fullName>
    </submittedName>
</protein>
<evidence type="ECO:0000313" key="3">
    <source>
        <dbReference type="EMBL" id="MBC5764052.1"/>
    </source>
</evidence>
<keyword evidence="4" id="KW-1185">Reference proteome</keyword>
<dbReference type="InterPro" id="IPR015917">
    <property type="entry name" value="Pept_C14A"/>
</dbReference>
<dbReference type="InterPro" id="IPR029030">
    <property type="entry name" value="Caspase-like_dom_sf"/>
</dbReference>
<dbReference type="InterPro" id="IPR001309">
    <property type="entry name" value="Pept_C14_p20"/>
</dbReference>
<dbReference type="RefSeq" id="WP_187080455.1">
    <property type="nucleotide sequence ID" value="NZ_JACORU010000001.1"/>
</dbReference>
<dbReference type="GO" id="GO:0006508">
    <property type="term" value="P:proteolysis"/>
    <property type="evidence" value="ECO:0007669"/>
    <property type="project" value="InterPro"/>
</dbReference>
<feature type="domain" description="Caspase family p20" evidence="2">
    <location>
        <begin position="27"/>
        <end position="158"/>
    </location>
</feature>
<dbReference type="SMART" id="SM00115">
    <property type="entry name" value="CASc"/>
    <property type="match status" value="1"/>
</dbReference>
<dbReference type="GO" id="GO:0004197">
    <property type="term" value="F:cysteine-type endopeptidase activity"/>
    <property type="evidence" value="ECO:0007669"/>
    <property type="project" value="InterPro"/>
</dbReference>
<dbReference type="Proteomes" id="UP000596827">
    <property type="component" value="Unassembled WGS sequence"/>
</dbReference>